<evidence type="ECO:0000256" key="4">
    <source>
        <dbReference type="SAM" id="Phobius"/>
    </source>
</evidence>
<sequence length="555" mass="60253">MAPIIYSSIYPEYLVPTNKSLGQYLLDVNPDDISPDKVIYEDIDPKGSKITYGGLRRDAAKLAAELVHAFNLKMGDAVVVYAANSANYILLAHAVMWFGGTIIGINVATSEHDLGHYLSVAAAKLIVVEPHRRGVVERTVAHHHTTVPSAPIINIDNQSAVAFPHKYLRSTAVNPIPPVDLSNIDNRTLPAAVVFSSGTSGKPKGVHLSHYGMIANALSNRTANPEDANADSREVFFGPFPHLFGLLGGVLIPAFLGNYIAILPAFVYDQYIQSCSKVGSTVMRMVPAVAVAITKDPRIDQLDLTTVKTLMCAGAALQVEVVQRLQQIMPRVSITQGYGMSEVSVAGLRGRRSAEKAGSVGRLYPGVKMRIIDDNMNDVKLGEPGEALIKAPTVFAGYRNNPKSTQESFHDGWLRTGDTLSIDKDGFLWFKDRKKEMIKYKGMQVAPAELEDLLASHPEVEEAAVCALWHEDGQTEVPIGYVVLSSSVAQNDREAALKRIRESVDKIVSPYKKLRGGVFAIDAIPKNPTGKIQRSELPARKEKAGRGAAAAKTKL</sequence>
<name>A0A6G1G4C3_9PEZI</name>
<proteinExistence type="inferred from homology"/>
<dbReference type="Proteomes" id="UP000504638">
    <property type="component" value="Unplaced"/>
</dbReference>
<feature type="compositionally biased region" description="Low complexity" evidence="3">
    <location>
        <begin position="546"/>
        <end position="555"/>
    </location>
</feature>
<evidence type="ECO:0000256" key="1">
    <source>
        <dbReference type="ARBA" id="ARBA00006432"/>
    </source>
</evidence>
<dbReference type="Gene3D" id="3.40.50.12780">
    <property type="entry name" value="N-terminal domain of ligase-like"/>
    <property type="match status" value="1"/>
</dbReference>
<keyword evidence="4" id="KW-0472">Membrane</keyword>
<evidence type="ECO:0000313" key="7">
    <source>
        <dbReference type="EMBL" id="KAF1812760.1"/>
    </source>
</evidence>
<organism evidence="7">
    <name type="scientific">Eremomyces bilateralis CBS 781.70</name>
    <dbReference type="NCBI Taxonomy" id="1392243"/>
    <lineage>
        <taxon>Eukaryota</taxon>
        <taxon>Fungi</taxon>
        <taxon>Dikarya</taxon>
        <taxon>Ascomycota</taxon>
        <taxon>Pezizomycotina</taxon>
        <taxon>Dothideomycetes</taxon>
        <taxon>Dothideomycetes incertae sedis</taxon>
        <taxon>Eremomycetales</taxon>
        <taxon>Eremomycetaceae</taxon>
        <taxon>Eremomyces</taxon>
    </lineage>
</organism>
<evidence type="ECO:0000313" key="8">
    <source>
        <dbReference type="Proteomes" id="UP000504638"/>
    </source>
</evidence>
<keyword evidence="2 7" id="KW-0436">Ligase</keyword>
<keyword evidence="8" id="KW-1185">Reference proteome</keyword>
<reference evidence="9" key="2">
    <citation type="submission" date="2020-04" db="EMBL/GenBank/DDBJ databases">
        <authorList>
            <consortium name="NCBI Genome Project"/>
        </authorList>
    </citation>
    <scope>NUCLEOTIDE SEQUENCE</scope>
    <source>
        <strain evidence="9">CBS 781.70</strain>
    </source>
</reference>
<dbReference type="InterPro" id="IPR045851">
    <property type="entry name" value="AMP-bd_C_sf"/>
</dbReference>
<protein>
    <submittedName>
        <fullName evidence="7 9">Acyl-CoA synthetases/AMP-acid ligases II</fullName>
    </submittedName>
</protein>
<evidence type="ECO:0000256" key="2">
    <source>
        <dbReference type="ARBA" id="ARBA00022598"/>
    </source>
</evidence>
<dbReference type="AlphaFoldDB" id="A0A6G1G4C3"/>
<keyword evidence="4" id="KW-1133">Transmembrane helix</keyword>
<dbReference type="EMBL" id="ML975156">
    <property type="protein sequence ID" value="KAF1812760.1"/>
    <property type="molecule type" value="Genomic_DNA"/>
</dbReference>
<evidence type="ECO:0000313" key="9">
    <source>
        <dbReference type="RefSeq" id="XP_033534391.1"/>
    </source>
</evidence>
<dbReference type="PANTHER" id="PTHR24096">
    <property type="entry name" value="LONG-CHAIN-FATTY-ACID--COA LIGASE"/>
    <property type="match status" value="1"/>
</dbReference>
<dbReference type="InterPro" id="IPR025110">
    <property type="entry name" value="AMP-bd_C"/>
</dbReference>
<accession>A0A6G1G4C3</accession>
<reference evidence="7 9" key="1">
    <citation type="submission" date="2020-01" db="EMBL/GenBank/DDBJ databases">
        <authorList>
            <consortium name="DOE Joint Genome Institute"/>
            <person name="Haridas S."/>
            <person name="Albert R."/>
            <person name="Binder M."/>
            <person name="Bloem J."/>
            <person name="Labutti K."/>
            <person name="Salamov A."/>
            <person name="Andreopoulos B."/>
            <person name="Baker S.E."/>
            <person name="Barry K."/>
            <person name="Bills G."/>
            <person name="Bluhm B.H."/>
            <person name="Cannon C."/>
            <person name="Castanera R."/>
            <person name="Culley D.E."/>
            <person name="Daum C."/>
            <person name="Ezra D."/>
            <person name="Gonzalez J.B."/>
            <person name="Henrissat B."/>
            <person name="Kuo A."/>
            <person name="Liang C."/>
            <person name="Lipzen A."/>
            <person name="Lutzoni F."/>
            <person name="Magnuson J."/>
            <person name="Mondo S."/>
            <person name="Nolan M."/>
            <person name="Ohm R."/>
            <person name="Pangilinan J."/>
            <person name="Park H.-J."/>
            <person name="Ramirez L."/>
            <person name="Alfaro M."/>
            <person name="Sun H."/>
            <person name="Tritt A."/>
            <person name="Yoshinaga Y."/>
            <person name="Zwiers L.-H."/>
            <person name="Turgeon B.G."/>
            <person name="Goodwin S.B."/>
            <person name="Spatafora J.W."/>
            <person name="Crous P.W."/>
            <person name="Grigoriev I.V."/>
        </authorList>
    </citation>
    <scope>NUCLEOTIDE SEQUENCE</scope>
    <source>
        <strain evidence="7 9">CBS 781.70</strain>
    </source>
</reference>
<dbReference type="Pfam" id="PF00501">
    <property type="entry name" value="AMP-binding"/>
    <property type="match status" value="1"/>
</dbReference>
<dbReference type="GO" id="GO:0019748">
    <property type="term" value="P:secondary metabolic process"/>
    <property type="evidence" value="ECO:0007669"/>
    <property type="project" value="TreeGrafter"/>
</dbReference>
<feature type="transmembrane region" description="Helical" evidence="4">
    <location>
        <begin position="243"/>
        <end position="268"/>
    </location>
</feature>
<dbReference type="PROSITE" id="PS00455">
    <property type="entry name" value="AMP_BINDING"/>
    <property type="match status" value="1"/>
</dbReference>
<feature type="domain" description="AMP-binding enzyme C-terminal" evidence="6">
    <location>
        <begin position="449"/>
        <end position="531"/>
    </location>
</feature>
<reference evidence="9" key="3">
    <citation type="submission" date="2025-04" db="UniProtKB">
        <authorList>
            <consortium name="RefSeq"/>
        </authorList>
    </citation>
    <scope>IDENTIFICATION</scope>
    <source>
        <strain evidence="9">CBS 781.70</strain>
    </source>
</reference>
<dbReference type="InterPro" id="IPR020845">
    <property type="entry name" value="AMP-binding_CS"/>
</dbReference>
<dbReference type="InterPro" id="IPR042099">
    <property type="entry name" value="ANL_N_sf"/>
</dbReference>
<feature type="compositionally biased region" description="Basic and acidic residues" evidence="3">
    <location>
        <begin position="533"/>
        <end position="545"/>
    </location>
</feature>
<evidence type="ECO:0000259" key="5">
    <source>
        <dbReference type="Pfam" id="PF00501"/>
    </source>
</evidence>
<dbReference type="GeneID" id="54417626"/>
<comment type="similarity">
    <text evidence="1">Belongs to the ATP-dependent AMP-binding enzyme family.</text>
</comment>
<feature type="region of interest" description="Disordered" evidence="3">
    <location>
        <begin position="528"/>
        <end position="555"/>
    </location>
</feature>
<dbReference type="RefSeq" id="XP_033534391.1">
    <property type="nucleotide sequence ID" value="XM_033677056.1"/>
</dbReference>
<dbReference type="PANTHER" id="PTHR24096:SF149">
    <property type="entry name" value="AMP-BINDING DOMAIN-CONTAINING PROTEIN-RELATED"/>
    <property type="match status" value="1"/>
</dbReference>
<feature type="domain" description="AMP-dependent synthetase/ligase" evidence="5">
    <location>
        <begin position="35"/>
        <end position="398"/>
    </location>
</feature>
<evidence type="ECO:0000256" key="3">
    <source>
        <dbReference type="SAM" id="MobiDB-lite"/>
    </source>
</evidence>
<dbReference type="Gene3D" id="3.30.300.30">
    <property type="match status" value="1"/>
</dbReference>
<dbReference type="InterPro" id="IPR000873">
    <property type="entry name" value="AMP-dep_synth/lig_dom"/>
</dbReference>
<dbReference type="OrthoDB" id="1898221at2759"/>
<dbReference type="Pfam" id="PF13193">
    <property type="entry name" value="AMP-binding_C"/>
    <property type="match status" value="1"/>
</dbReference>
<dbReference type="GO" id="GO:0016405">
    <property type="term" value="F:CoA-ligase activity"/>
    <property type="evidence" value="ECO:0007669"/>
    <property type="project" value="TreeGrafter"/>
</dbReference>
<dbReference type="SUPFAM" id="SSF56801">
    <property type="entry name" value="Acetyl-CoA synthetase-like"/>
    <property type="match status" value="1"/>
</dbReference>
<keyword evidence="4" id="KW-0812">Transmembrane</keyword>
<evidence type="ECO:0000259" key="6">
    <source>
        <dbReference type="Pfam" id="PF13193"/>
    </source>
</evidence>
<gene>
    <name evidence="7 9" type="ORF">P152DRAFT_415809</name>
</gene>